<reference evidence="14 15" key="1">
    <citation type="journal article" date="2019" name="Int. J. Syst. Evol. Microbiol.">
        <title>The Global Catalogue of Microorganisms (GCM) 10K type strain sequencing project: providing services to taxonomists for standard genome sequencing and annotation.</title>
        <authorList>
            <consortium name="The Broad Institute Genomics Platform"/>
            <consortium name="The Broad Institute Genome Sequencing Center for Infectious Disease"/>
            <person name="Wu L."/>
            <person name="Ma J."/>
        </authorList>
    </citation>
    <scope>NUCLEOTIDE SEQUENCE [LARGE SCALE GENOMIC DNA]</scope>
    <source>
        <strain evidence="14 15">JCM 16013</strain>
    </source>
</reference>
<keyword evidence="6" id="KW-0547">Nucleotide-binding</keyword>
<keyword evidence="12" id="KW-1208">Phospholipid metabolism</keyword>
<dbReference type="SMART" id="SM00046">
    <property type="entry name" value="DAGKc"/>
    <property type="match status" value="1"/>
</dbReference>
<dbReference type="NCBIfam" id="TIGR00147">
    <property type="entry name" value="YegS/Rv2252/BmrU family lipid kinase"/>
    <property type="match status" value="1"/>
</dbReference>
<comment type="cofactor">
    <cofactor evidence="1">
        <name>Mg(2+)</name>
        <dbReference type="ChEBI" id="CHEBI:18420"/>
    </cofactor>
</comment>
<evidence type="ECO:0000256" key="8">
    <source>
        <dbReference type="ARBA" id="ARBA00022840"/>
    </source>
</evidence>
<proteinExistence type="inferred from homology"/>
<dbReference type="SUPFAM" id="SSF111331">
    <property type="entry name" value="NAD kinase/diacylglycerol kinase-like"/>
    <property type="match status" value="1"/>
</dbReference>
<keyword evidence="11" id="KW-0594">Phospholipid biosynthesis</keyword>
<evidence type="ECO:0000259" key="13">
    <source>
        <dbReference type="PROSITE" id="PS50146"/>
    </source>
</evidence>
<evidence type="ECO:0000313" key="14">
    <source>
        <dbReference type="EMBL" id="GAA1956351.1"/>
    </source>
</evidence>
<keyword evidence="8" id="KW-0067">ATP-binding</keyword>
<dbReference type="InterPro" id="IPR005218">
    <property type="entry name" value="Diacylglycerol/lipid_kinase"/>
</dbReference>
<keyword evidence="5" id="KW-0479">Metal-binding</keyword>
<dbReference type="Pfam" id="PF19279">
    <property type="entry name" value="YegS_C"/>
    <property type="match status" value="1"/>
</dbReference>
<evidence type="ECO:0000256" key="3">
    <source>
        <dbReference type="ARBA" id="ARBA00022516"/>
    </source>
</evidence>
<dbReference type="InterPro" id="IPR017438">
    <property type="entry name" value="ATP-NAD_kinase_N"/>
</dbReference>
<evidence type="ECO:0000256" key="2">
    <source>
        <dbReference type="ARBA" id="ARBA00005983"/>
    </source>
</evidence>
<gene>
    <name evidence="14" type="ORF">GCM10009838_10290</name>
</gene>
<evidence type="ECO:0000313" key="15">
    <source>
        <dbReference type="Proteomes" id="UP001499854"/>
    </source>
</evidence>
<dbReference type="GO" id="GO:0016301">
    <property type="term" value="F:kinase activity"/>
    <property type="evidence" value="ECO:0007669"/>
    <property type="project" value="UniProtKB-KW"/>
</dbReference>
<sequence length="310" mass="32810">MPRPDHVVALINPTSAKGAGARAGQRAVAALRGAGIEVTDIVGRDAADGEEQAREALLKHPDAALVVVGGDGMVSAGLRLLTGDPDRALGVIPAGTGNDTARSLGIPLKDPEAAAAVIAAGEAGRIDLGEATTGAGTGREVVRRFTTVMACGLDSRVNDRANRMSWPRGKRRYDLSMLLELPRFKAPRFRIRLDDRELDTECMLVAIGNGPSYGGGMLICPEAALDDGRFQATVVDRVGKPTLLTIFPKVFSGRHVTHPKVSVHHAAEIELRAEGVSCWADGERIGELPVRLRTLPGALLVFRPRATSQT</sequence>
<dbReference type="Gene3D" id="3.40.50.10330">
    <property type="entry name" value="Probable inorganic polyphosphate/atp-NAD kinase, domain 1"/>
    <property type="match status" value="1"/>
</dbReference>
<dbReference type="InterPro" id="IPR045540">
    <property type="entry name" value="YegS/DAGK_C"/>
</dbReference>
<evidence type="ECO:0000256" key="10">
    <source>
        <dbReference type="ARBA" id="ARBA00023098"/>
    </source>
</evidence>
<evidence type="ECO:0000256" key="6">
    <source>
        <dbReference type="ARBA" id="ARBA00022741"/>
    </source>
</evidence>
<evidence type="ECO:0000256" key="5">
    <source>
        <dbReference type="ARBA" id="ARBA00022723"/>
    </source>
</evidence>
<dbReference type="InterPro" id="IPR016064">
    <property type="entry name" value="NAD/diacylglycerol_kinase_sf"/>
</dbReference>
<dbReference type="InterPro" id="IPR001206">
    <property type="entry name" value="Diacylglycerol_kinase_cat_dom"/>
</dbReference>
<dbReference type="EMBL" id="BAAAQM010000003">
    <property type="protein sequence ID" value="GAA1956351.1"/>
    <property type="molecule type" value="Genomic_DNA"/>
</dbReference>
<keyword evidence="10" id="KW-0443">Lipid metabolism</keyword>
<keyword evidence="9" id="KW-0460">Magnesium</keyword>
<protein>
    <submittedName>
        <fullName evidence="14">Diacylglycerol kinase</fullName>
    </submittedName>
</protein>
<evidence type="ECO:0000256" key="9">
    <source>
        <dbReference type="ARBA" id="ARBA00022842"/>
    </source>
</evidence>
<dbReference type="Proteomes" id="UP001499854">
    <property type="component" value="Unassembled WGS sequence"/>
</dbReference>
<dbReference type="RefSeq" id="WP_344655738.1">
    <property type="nucleotide sequence ID" value="NZ_BAAAQM010000003.1"/>
</dbReference>
<feature type="domain" description="DAGKc" evidence="13">
    <location>
        <begin position="2"/>
        <end position="136"/>
    </location>
</feature>
<evidence type="ECO:0000256" key="7">
    <source>
        <dbReference type="ARBA" id="ARBA00022777"/>
    </source>
</evidence>
<name>A0ABN2QQI8_9ACTN</name>
<organism evidence="14 15">
    <name type="scientific">Catenulispora subtropica</name>
    <dbReference type="NCBI Taxonomy" id="450798"/>
    <lineage>
        <taxon>Bacteria</taxon>
        <taxon>Bacillati</taxon>
        <taxon>Actinomycetota</taxon>
        <taxon>Actinomycetes</taxon>
        <taxon>Catenulisporales</taxon>
        <taxon>Catenulisporaceae</taxon>
        <taxon>Catenulispora</taxon>
    </lineage>
</organism>
<evidence type="ECO:0000256" key="11">
    <source>
        <dbReference type="ARBA" id="ARBA00023209"/>
    </source>
</evidence>
<evidence type="ECO:0000256" key="12">
    <source>
        <dbReference type="ARBA" id="ARBA00023264"/>
    </source>
</evidence>
<dbReference type="NCBIfam" id="NF008882">
    <property type="entry name" value="PRK11914.1"/>
    <property type="match status" value="1"/>
</dbReference>
<comment type="caution">
    <text evidence="14">The sequence shown here is derived from an EMBL/GenBank/DDBJ whole genome shotgun (WGS) entry which is preliminary data.</text>
</comment>
<keyword evidence="4" id="KW-0808">Transferase</keyword>
<evidence type="ECO:0000256" key="1">
    <source>
        <dbReference type="ARBA" id="ARBA00001946"/>
    </source>
</evidence>
<dbReference type="PANTHER" id="PTHR12358">
    <property type="entry name" value="SPHINGOSINE KINASE"/>
    <property type="match status" value="1"/>
</dbReference>
<accession>A0ABN2QQI8</accession>
<keyword evidence="7 14" id="KW-0418">Kinase</keyword>
<keyword evidence="15" id="KW-1185">Reference proteome</keyword>
<comment type="similarity">
    <text evidence="2">Belongs to the diacylglycerol/lipid kinase family.</text>
</comment>
<dbReference type="Gene3D" id="2.60.200.40">
    <property type="match status" value="1"/>
</dbReference>
<dbReference type="PANTHER" id="PTHR12358:SF106">
    <property type="entry name" value="LIPID KINASE YEGS"/>
    <property type="match status" value="1"/>
</dbReference>
<dbReference type="Pfam" id="PF00781">
    <property type="entry name" value="DAGK_cat"/>
    <property type="match status" value="1"/>
</dbReference>
<evidence type="ECO:0000256" key="4">
    <source>
        <dbReference type="ARBA" id="ARBA00022679"/>
    </source>
</evidence>
<keyword evidence="3" id="KW-0444">Lipid biosynthesis</keyword>
<dbReference type="InterPro" id="IPR050187">
    <property type="entry name" value="Lipid_Phosphate_FormReg"/>
</dbReference>
<dbReference type="PROSITE" id="PS50146">
    <property type="entry name" value="DAGK"/>
    <property type="match status" value="1"/>
</dbReference>